<dbReference type="GO" id="GO:0140098">
    <property type="term" value="F:catalytic activity, acting on RNA"/>
    <property type="evidence" value="ECO:0007669"/>
    <property type="project" value="UniProtKB-ARBA"/>
</dbReference>
<dbReference type="InterPro" id="IPR050188">
    <property type="entry name" value="RluA_PseudoU_synthase"/>
</dbReference>
<reference evidence="6" key="1">
    <citation type="submission" date="2020-10" db="EMBL/GenBank/DDBJ databases">
        <authorList>
            <person name="Gilroy R."/>
        </authorList>
    </citation>
    <scope>NUCLEOTIDE SEQUENCE</scope>
    <source>
        <strain evidence="6">ChiBcec7-5410</strain>
    </source>
</reference>
<protein>
    <recommendedName>
        <fullName evidence="3">RNA pseudouridylate synthase</fullName>
    </recommendedName>
    <alternativeName>
        <fullName evidence="4">RNA-uridine isomerase</fullName>
    </alternativeName>
</protein>
<dbReference type="GO" id="GO:0009982">
    <property type="term" value="F:pseudouridine synthase activity"/>
    <property type="evidence" value="ECO:0007669"/>
    <property type="project" value="InterPro"/>
</dbReference>
<dbReference type="PANTHER" id="PTHR21600">
    <property type="entry name" value="MITOCHONDRIAL RNA PSEUDOURIDINE SYNTHASE"/>
    <property type="match status" value="1"/>
</dbReference>
<evidence type="ECO:0000313" key="7">
    <source>
        <dbReference type="Proteomes" id="UP000824160"/>
    </source>
</evidence>
<feature type="domain" description="Pseudouridine synthase RsuA/RluA-like" evidence="5">
    <location>
        <begin position="10"/>
        <end position="161"/>
    </location>
</feature>
<evidence type="ECO:0000256" key="2">
    <source>
        <dbReference type="ARBA" id="ARBA00010876"/>
    </source>
</evidence>
<dbReference type="Proteomes" id="UP000824160">
    <property type="component" value="Unassembled WGS sequence"/>
</dbReference>
<sequence length="206" mass="23061">MLQILYQDTHMVAVVKPAGVLSEDSGEGSMPALLRQQLGKTYIGCVHRLDRAVGGVMVYALDQPTCGKLSAMVASHQMVKEYMAVVHGCPEPAEGEMRDLLFKDSARNKSFVVKRMRKGVREAVLHYQLLKTCEQDGKPFSLVQIRLETGRSHQIRVQFSSRKMPLVGDRRYGSREDADGVKLWSYRITLPDGKVFCCDPPEGFSI</sequence>
<accession>A0A9D1KS73</accession>
<evidence type="ECO:0000256" key="4">
    <source>
        <dbReference type="ARBA" id="ARBA00033164"/>
    </source>
</evidence>
<proteinExistence type="inferred from homology"/>
<dbReference type="AlphaFoldDB" id="A0A9D1KS73"/>
<evidence type="ECO:0000259" key="5">
    <source>
        <dbReference type="Pfam" id="PF00849"/>
    </source>
</evidence>
<comment type="similarity">
    <text evidence="2">Belongs to the pseudouridine synthase RluA family.</text>
</comment>
<dbReference type="InterPro" id="IPR020103">
    <property type="entry name" value="PsdUridine_synth_cat_dom_sf"/>
</dbReference>
<comment type="catalytic activity">
    <reaction evidence="1">
        <text>a uridine in RNA = a pseudouridine in RNA</text>
        <dbReference type="Rhea" id="RHEA:48348"/>
        <dbReference type="Rhea" id="RHEA-COMP:12068"/>
        <dbReference type="Rhea" id="RHEA-COMP:12069"/>
        <dbReference type="ChEBI" id="CHEBI:65314"/>
        <dbReference type="ChEBI" id="CHEBI:65315"/>
    </reaction>
</comment>
<dbReference type="Pfam" id="PF00849">
    <property type="entry name" value="PseudoU_synth_2"/>
    <property type="match status" value="1"/>
</dbReference>
<gene>
    <name evidence="6" type="ORF">IAC43_01255</name>
</gene>
<dbReference type="GO" id="GO:0000455">
    <property type="term" value="P:enzyme-directed rRNA pseudouridine synthesis"/>
    <property type="evidence" value="ECO:0007669"/>
    <property type="project" value="TreeGrafter"/>
</dbReference>
<dbReference type="Gene3D" id="3.30.2350.10">
    <property type="entry name" value="Pseudouridine synthase"/>
    <property type="match status" value="1"/>
</dbReference>
<dbReference type="SUPFAM" id="SSF55120">
    <property type="entry name" value="Pseudouridine synthase"/>
    <property type="match status" value="1"/>
</dbReference>
<name>A0A9D1KS73_9FIRM</name>
<dbReference type="PANTHER" id="PTHR21600:SF87">
    <property type="entry name" value="RNA PSEUDOURIDYLATE SYNTHASE DOMAIN-CONTAINING PROTEIN 1"/>
    <property type="match status" value="1"/>
</dbReference>
<comment type="caution">
    <text evidence="6">The sequence shown here is derived from an EMBL/GenBank/DDBJ whole genome shotgun (WGS) entry which is preliminary data.</text>
</comment>
<dbReference type="CDD" id="cd02869">
    <property type="entry name" value="PseudoU_synth_RluA_like"/>
    <property type="match status" value="1"/>
</dbReference>
<evidence type="ECO:0000313" key="6">
    <source>
        <dbReference type="EMBL" id="HIT93792.1"/>
    </source>
</evidence>
<evidence type="ECO:0000256" key="1">
    <source>
        <dbReference type="ARBA" id="ARBA00000073"/>
    </source>
</evidence>
<dbReference type="GO" id="GO:0003723">
    <property type="term" value="F:RNA binding"/>
    <property type="evidence" value="ECO:0007669"/>
    <property type="project" value="InterPro"/>
</dbReference>
<reference evidence="6" key="2">
    <citation type="journal article" date="2021" name="PeerJ">
        <title>Extensive microbial diversity within the chicken gut microbiome revealed by metagenomics and culture.</title>
        <authorList>
            <person name="Gilroy R."/>
            <person name="Ravi A."/>
            <person name="Getino M."/>
            <person name="Pursley I."/>
            <person name="Horton D.L."/>
            <person name="Alikhan N.F."/>
            <person name="Baker D."/>
            <person name="Gharbi K."/>
            <person name="Hall N."/>
            <person name="Watson M."/>
            <person name="Adriaenssens E.M."/>
            <person name="Foster-Nyarko E."/>
            <person name="Jarju S."/>
            <person name="Secka A."/>
            <person name="Antonio M."/>
            <person name="Oren A."/>
            <person name="Chaudhuri R.R."/>
            <person name="La Ragione R."/>
            <person name="Hildebrand F."/>
            <person name="Pallen M.J."/>
        </authorList>
    </citation>
    <scope>NUCLEOTIDE SEQUENCE</scope>
    <source>
        <strain evidence="6">ChiBcec7-5410</strain>
    </source>
</reference>
<dbReference type="EMBL" id="DVLW01000032">
    <property type="protein sequence ID" value="HIT93792.1"/>
    <property type="molecule type" value="Genomic_DNA"/>
</dbReference>
<evidence type="ECO:0000256" key="3">
    <source>
        <dbReference type="ARBA" id="ARBA00031870"/>
    </source>
</evidence>
<dbReference type="InterPro" id="IPR006145">
    <property type="entry name" value="PsdUridine_synth_RsuA/RluA"/>
</dbReference>
<organism evidence="6 7">
    <name type="scientific">Candidatus Faecivivens stercoripullorum</name>
    <dbReference type="NCBI Taxonomy" id="2840805"/>
    <lineage>
        <taxon>Bacteria</taxon>
        <taxon>Bacillati</taxon>
        <taxon>Bacillota</taxon>
        <taxon>Clostridia</taxon>
        <taxon>Eubacteriales</taxon>
        <taxon>Oscillospiraceae</taxon>
        <taxon>Oscillospiraceae incertae sedis</taxon>
        <taxon>Candidatus Faecivivens</taxon>
    </lineage>
</organism>